<proteinExistence type="inferred from homology"/>
<name>A0A3B5BCH3_9TELE</name>
<feature type="transmembrane region" description="Helical" evidence="4">
    <location>
        <begin position="225"/>
        <end position="245"/>
    </location>
</feature>
<evidence type="ECO:0000256" key="4">
    <source>
        <dbReference type="SAM" id="Phobius"/>
    </source>
</evidence>
<dbReference type="InterPro" id="IPR027417">
    <property type="entry name" value="P-loop_NTPase"/>
</dbReference>
<dbReference type="STRING" id="144197.ENSSPAP00000030636"/>
<evidence type="ECO:0000259" key="5">
    <source>
        <dbReference type="PROSITE" id="PS51720"/>
    </source>
</evidence>
<keyword evidence="4" id="KW-1133">Transmembrane helix</keyword>
<dbReference type="Pfam" id="PF04548">
    <property type="entry name" value="AIG1"/>
    <property type="match status" value="1"/>
</dbReference>
<dbReference type="PROSITE" id="PS51720">
    <property type="entry name" value="G_AIG1"/>
    <property type="match status" value="1"/>
</dbReference>
<keyword evidence="2" id="KW-0547">Nucleotide-binding</keyword>
<dbReference type="PANTHER" id="PTHR10903">
    <property type="entry name" value="GTPASE, IMAP FAMILY MEMBER-RELATED"/>
    <property type="match status" value="1"/>
</dbReference>
<protein>
    <recommendedName>
        <fullName evidence="5">AIG1-type G domain-containing protein</fullName>
    </recommendedName>
</protein>
<keyword evidence="4" id="KW-0472">Membrane</keyword>
<evidence type="ECO:0000256" key="3">
    <source>
        <dbReference type="ARBA" id="ARBA00023134"/>
    </source>
</evidence>
<dbReference type="Ensembl" id="ENSSPAT00000031131.1">
    <property type="protein sequence ID" value="ENSSPAP00000030636.1"/>
    <property type="gene ID" value="ENSSPAG00000022979.1"/>
</dbReference>
<accession>A0A3B5BCH3</accession>
<dbReference type="AlphaFoldDB" id="A0A3B5BCH3"/>
<dbReference type="InterPro" id="IPR006703">
    <property type="entry name" value="G_AIG1"/>
</dbReference>
<keyword evidence="3" id="KW-0342">GTP-binding</keyword>
<feature type="transmembrane region" description="Helical" evidence="4">
    <location>
        <begin position="251"/>
        <end position="270"/>
    </location>
</feature>
<dbReference type="PANTHER" id="PTHR10903:SF184">
    <property type="entry name" value="GTP-BINDING PROTEIN A"/>
    <property type="match status" value="1"/>
</dbReference>
<keyword evidence="4" id="KW-0812">Transmembrane</keyword>
<organism evidence="6">
    <name type="scientific">Stegastes partitus</name>
    <name type="common">bicolor damselfish</name>
    <dbReference type="NCBI Taxonomy" id="144197"/>
    <lineage>
        <taxon>Eukaryota</taxon>
        <taxon>Metazoa</taxon>
        <taxon>Chordata</taxon>
        <taxon>Craniata</taxon>
        <taxon>Vertebrata</taxon>
        <taxon>Euteleostomi</taxon>
        <taxon>Actinopterygii</taxon>
        <taxon>Neopterygii</taxon>
        <taxon>Teleostei</taxon>
        <taxon>Neoteleostei</taxon>
        <taxon>Acanthomorphata</taxon>
        <taxon>Ovalentaria</taxon>
        <taxon>Pomacentridae</taxon>
        <taxon>Stegastes</taxon>
    </lineage>
</organism>
<dbReference type="GeneTree" id="ENSGT01120000271858"/>
<comment type="similarity">
    <text evidence="1">Belongs to the TRAFAC class TrmE-Era-EngA-EngB-Septin-like GTPase superfamily. AIG1/Toc34/Toc159-like paraseptin GTPase family. IAN subfamily.</text>
</comment>
<dbReference type="GO" id="GO:0005525">
    <property type="term" value="F:GTP binding"/>
    <property type="evidence" value="ECO:0007669"/>
    <property type="project" value="UniProtKB-KW"/>
</dbReference>
<dbReference type="Gene3D" id="3.40.50.300">
    <property type="entry name" value="P-loop containing nucleotide triphosphate hydrolases"/>
    <property type="match status" value="1"/>
</dbReference>
<dbReference type="SUPFAM" id="SSF52540">
    <property type="entry name" value="P-loop containing nucleoside triphosphate hydrolases"/>
    <property type="match status" value="1"/>
</dbReference>
<sequence length="278" mass="30521">MEILQFLRIMLVGKDGAAKKSAVDTILNSSAKDEETAETKISVDPEECQHFKVKIEGRDVEVFDTPVFCHTQREDERTMEEIKKCVSRVDSGLHGFLVVFDLEPFTREEKDMVQMLHTSFGDSVKDYMMPLFVNGNELKRNGKTIRGFINDNKDLEEFVRGCEGETCVIDHRNQDSTQVGDLLRQINIMVQGNKAKKRGCYTASMLEDAESGPGNKRKMALSANGGMLVGGAIGGGASHSVGSMIGIPGGIFVGALVGGLMGTAGILMYVRAKRCFKR</sequence>
<evidence type="ECO:0000256" key="1">
    <source>
        <dbReference type="ARBA" id="ARBA00008535"/>
    </source>
</evidence>
<reference evidence="6" key="1">
    <citation type="submission" date="2023-09" db="UniProtKB">
        <authorList>
            <consortium name="Ensembl"/>
        </authorList>
    </citation>
    <scope>IDENTIFICATION</scope>
</reference>
<feature type="domain" description="AIG1-type G" evidence="5">
    <location>
        <begin position="4"/>
        <end position="210"/>
    </location>
</feature>
<dbReference type="InterPro" id="IPR045058">
    <property type="entry name" value="GIMA/IAN/Toc"/>
</dbReference>
<evidence type="ECO:0000313" key="6">
    <source>
        <dbReference type="Ensembl" id="ENSSPAP00000030636.1"/>
    </source>
</evidence>
<evidence type="ECO:0000256" key="2">
    <source>
        <dbReference type="ARBA" id="ARBA00022741"/>
    </source>
</evidence>